<dbReference type="PANTHER" id="PTHR37691">
    <property type="entry name" value="BLR3518 PROTEIN"/>
    <property type="match status" value="1"/>
</dbReference>
<name>A0A7J0BYC9_9BACT</name>
<evidence type="ECO:0000313" key="1">
    <source>
        <dbReference type="EMBL" id="GFM38182.1"/>
    </source>
</evidence>
<dbReference type="SUPFAM" id="SSF75169">
    <property type="entry name" value="DsrEFH-like"/>
    <property type="match status" value="1"/>
</dbReference>
<comment type="caution">
    <text evidence="1">The sequence shown here is derived from an EMBL/GenBank/DDBJ whole genome shotgun (WGS) entry which is preliminary data.</text>
</comment>
<dbReference type="EMBL" id="BLVP01000035">
    <property type="protein sequence ID" value="GFM38182.1"/>
    <property type="molecule type" value="Genomic_DNA"/>
</dbReference>
<dbReference type="Pfam" id="PF02635">
    <property type="entry name" value="DsrE"/>
    <property type="match status" value="1"/>
</dbReference>
<dbReference type="InterPro" id="IPR027396">
    <property type="entry name" value="DsrEFH-like"/>
</dbReference>
<sequence>MHYDALFHFDNSEAELNIAISNIQNYRKALPDADFTAVLLVNGPGIKLMGKDSPQAQALQDLHTAGVSIRVCNNAMNKFGLTAEWLHPACTIIPAGIVEIVNLQRKGFAYVKP</sequence>
<evidence type="ECO:0008006" key="3">
    <source>
        <dbReference type="Google" id="ProtNLM"/>
    </source>
</evidence>
<protein>
    <recommendedName>
        <fullName evidence="3">Sulfur reduction protein DsrE</fullName>
    </recommendedName>
</protein>
<dbReference type="InterPro" id="IPR003787">
    <property type="entry name" value="Sulphur_relay_DsrE/F-like"/>
</dbReference>
<evidence type="ECO:0000313" key="2">
    <source>
        <dbReference type="Proteomes" id="UP000503820"/>
    </source>
</evidence>
<reference evidence="1 2" key="1">
    <citation type="submission" date="2020-05" db="EMBL/GenBank/DDBJ databases">
        <title>Draft genome sequence of Desulfovibrio psychrotolerans JS1T.</title>
        <authorList>
            <person name="Ueno A."/>
            <person name="Tamazawa S."/>
            <person name="Tamamura S."/>
            <person name="Murakami T."/>
            <person name="Kiyama T."/>
            <person name="Inomata H."/>
            <person name="Amano Y."/>
            <person name="Miyakawa K."/>
            <person name="Tamaki H."/>
            <person name="Naganuma T."/>
            <person name="Kaneko K."/>
        </authorList>
    </citation>
    <scope>NUCLEOTIDE SEQUENCE [LARGE SCALE GENOMIC DNA]</scope>
    <source>
        <strain evidence="1 2">JS1</strain>
    </source>
</reference>
<dbReference type="PANTHER" id="PTHR37691:SF1">
    <property type="entry name" value="BLR3518 PROTEIN"/>
    <property type="match status" value="1"/>
</dbReference>
<dbReference type="Gene3D" id="3.40.1260.10">
    <property type="entry name" value="DsrEFH-like"/>
    <property type="match status" value="1"/>
</dbReference>
<gene>
    <name evidence="1" type="ORF">DSM19430T_28660</name>
</gene>
<accession>A0A7J0BYC9</accession>
<keyword evidence="2" id="KW-1185">Reference proteome</keyword>
<organism evidence="1 2">
    <name type="scientific">Desulfovibrio psychrotolerans</name>
    <dbReference type="NCBI Taxonomy" id="415242"/>
    <lineage>
        <taxon>Bacteria</taxon>
        <taxon>Pseudomonadati</taxon>
        <taxon>Thermodesulfobacteriota</taxon>
        <taxon>Desulfovibrionia</taxon>
        <taxon>Desulfovibrionales</taxon>
        <taxon>Desulfovibrionaceae</taxon>
        <taxon>Desulfovibrio</taxon>
    </lineage>
</organism>
<dbReference type="Proteomes" id="UP000503820">
    <property type="component" value="Unassembled WGS sequence"/>
</dbReference>
<dbReference type="RefSeq" id="WP_174410803.1">
    <property type="nucleotide sequence ID" value="NZ_BLVP01000035.1"/>
</dbReference>
<proteinExistence type="predicted"/>
<dbReference type="AlphaFoldDB" id="A0A7J0BYC9"/>